<evidence type="ECO:0000256" key="4">
    <source>
        <dbReference type="ARBA" id="ARBA00012753"/>
    </source>
</evidence>
<dbReference type="Gene3D" id="3.40.640.10">
    <property type="entry name" value="Type I PLP-dependent aspartate aminotransferase-like (Major domain)"/>
    <property type="match status" value="1"/>
</dbReference>
<evidence type="ECO:0000313" key="11">
    <source>
        <dbReference type="EMBL" id="KAH7231458.1"/>
    </source>
</evidence>
<dbReference type="GO" id="GO:0004069">
    <property type="term" value="F:L-aspartate:2-oxoglutarate aminotransferase activity"/>
    <property type="evidence" value="ECO:0007669"/>
    <property type="project" value="UniProtKB-EC"/>
</dbReference>
<accession>A0A9P9G3B9</accession>
<dbReference type="Proteomes" id="UP000736672">
    <property type="component" value="Unassembled WGS sequence"/>
</dbReference>
<dbReference type="GO" id="GO:0005829">
    <property type="term" value="C:cytosol"/>
    <property type="evidence" value="ECO:0007669"/>
    <property type="project" value="TreeGrafter"/>
</dbReference>
<feature type="region of interest" description="Disordered" evidence="9">
    <location>
        <begin position="1"/>
        <end position="21"/>
    </location>
</feature>
<dbReference type="InterPro" id="IPR015422">
    <property type="entry name" value="PyrdxlP-dep_Trfase_small"/>
</dbReference>
<keyword evidence="7" id="KW-0663">Pyridoxal phosphate</keyword>
<gene>
    <name evidence="11" type="ORF">B0J15DRAFT_433567</name>
</gene>
<comment type="caution">
    <text evidence="11">The sequence shown here is derived from an EMBL/GenBank/DDBJ whole genome shotgun (WGS) entry which is preliminary data.</text>
</comment>
<dbReference type="Gene3D" id="3.90.1150.10">
    <property type="entry name" value="Aspartate Aminotransferase, domain 1"/>
    <property type="match status" value="1"/>
</dbReference>
<dbReference type="SUPFAM" id="SSF53383">
    <property type="entry name" value="PLP-dependent transferases"/>
    <property type="match status" value="1"/>
</dbReference>
<dbReference type="CDD" id="cd00609">
    <property type="entry name" value="AAT_like"/>
    <property type="match status" value="1"/>
</dbReference>
<dbReference type="GO" id="GO:0006532">
    <property type="term" value="P:aspartate biosynthetic process"/>
    <property type="evidence" value="ECO:0007669"/>
    <property type="project" value="TreeGrafter"/>
</dbReference>
<dbReference type="AlphaFoldDB" id="A0A9P9G3B9"/>
<keyword evidence="6" id="KW-0808">Transferase</keyword>
<evidence type="ECO:0000256" key="1">
    <source>
        <dbReference type="ARBA" id="ARBA00001933"/>
    </source>
</evidence>
<dbReference type="GO" id="GO:0030170">
    <property type="term" value="F:pyridoxal phosphate binding"/>
    <property type="evidence" value="ECO:0007669"/>
    <property type="project" value="InterPro"/>
</dbReference>
<dbReference type="PANTHER" id="PTHR11879">
    <property type="entry name" value="ASPARTATE AMINOTRANSFERASE"/>
    <property type="match status" value="1"/>
</dbReference>
<keyword evidence="5" id="KW-0032">Aminotransferase</keyword>
<dbReference type="FunFam" id="3.90.1150.10:FF:000001">
    <property type="entry name" value="Aspartate aminotransferase"/>
    <property type="match status" value="1"/>
</dbReference>
<dbReference type="FunFam" id="3.40.640.10:FF:000066">
    <property type="entry name" value="Aspartate aminotransferase"/>
    <property type="match status" value="1"/>
</dbReference>
<comment type="similarity">
    <text evidence="2">Belongs to the class-I pyridoxal-phosphate-dependent aminotransferase family.</text>
</comment>
<dbReference type="EC" id="2.6.1.1" evidence="4"/>
<name>A0A9P9G3B9_FUSSL</name>
<protein>
    <recommendedName>
        <fullName evidence="4">aspartate transaminase</fullName>
        <ecNumber evidence="4">2.6.1.1</ecNumber>
    </recommendedName>
    <alternativeName>
        <fullName evidence="8">Transaminase A</fullName>
    </alternativeName>
</protein>
<dbReference type="OrthoDB" id="550424at2759"/>
<proteinExistence type="inferred from homology"/>
<feature type="domain" description="Aminotransferase class I/classII large" evidence="10">
    <location>
        <begin position="52"/>
        <end position="424"/>
    </location>
</feature>
<organism evidence="11 12">
    <name type="scientific">Fusarium solani</name>
    <name type="common">Filamentous fungus</name>
    <dbReference type="NCBI Taxonomy" id="169388"/>
    <lineage>
        <taxon>Eukaryota</taxon>
        <taxon>Fungi</taxon>
        <taxon>Dikarya</taxon>
        <taxon>Ascomycota</taxon>
        <taxon>Pezizomycotina</taxon>
        <taxon>Sordariomycetes</taxon>
        <taxon>Hypocreomycetidae</taxon>
        <taxon>Hypocreales</taxon>
        <taxon>Nectriaceae</taxon>
        <taxon>Fusarium</taxon>
        <taxon>Fusarium solani species complex</taxon>
    </lineage>
</organism>
<evidence type="ECO:0000256" key="6">
    <source>
        <dbReference type="ARBA" id="ARBA00022679"/>
    </source>
</evidence>
<dbReference type="InterPro" id="IPR004839">
    <property type="entry name" value="Aminotransferase_I/II_large"/>
</dbReference>
<dbReference type="PRINTS" id="PR00799">
    <property type="entry name" value="TRANSAMINASE"/>
</dbReference>
<evidence type="ECO:0000256" key="9">
    <source>
        <dbReference type="SAM" id="MobiDB-lite"/>
    </source>
</evidence>
<comment type="cofactor">
    <cofactor evidence="1">
        <name>pyridoxal 5'-phosphate</name>
        <dbReference type="ChEBI" id="CHEBI:597326"/>
    </cofactor>
</comment>
<dbReference type="InterPro" id="IPR015421">
    <property type="entry name" value="PyrdxlP-dep_Trfase_major"/>
</dbReference>
<dbReference type="NCBIfam" id="NF006719">
    <property type="entry name" value="PRK09257.1"/>
    <property type="match status" value="1"/>
</dbReference>
<dbReference type="PANTHER" id="PTHR11879:SF20">
    <property type="entry name" value="ASPARTATE AMINOTRANSFERASE"/>
    <property type="match status" value="1"/>
</dbReference>
<dbReference type="Pfam" id="PF00155">
    <property type="entry name" value="Aminotran_1_2"/>
    <property type="match status" value="1"/>
</dbReference>
<sequence>MSHVQTQVTVDDPEGDAQADASQVSHFAHLPQRPTDEAFNIMRLYTQDKHPNKVALGGGVYQTESGRPWPLPVVAKAEAKLFERADLHRHDYLGIAGDLDFVSLAQDLVFGLSKHNTKEKERIASVQTISGTGANHIGAMFIANHLKPRRVWISNPTWINHHAIWRMAGVEIQEYPYYDASSRSFNFEGTIDALENKAQPGDVVLFQACAHNPTGLDPTKDQWNKIADVCRNRRLFPFFDCAYQGFATGSPERDAWALHRFLELGIEMGVAQSFSKNFSIYGQRTGAFHLVLAQEAAAYRESAFKNLCFQVRGEYSTPPRHGAAIIKEVLGNDDMYQEWLDNLGVMSDRIKQMRQELYNGLVALRTPGTWEHILNQIGMFSYLGLTPGQVAVLVDKYHIYAMSTGRACIAGLNPSNVKYVVGAIDDVVRNVQ</sequence>
<keyword evidence="12" id="KW-1185">Reference proteome</keyword>
<evidence type="ECO:0000256" key="7">
    <source>
        <dbReference type="ARBA" id="ARBA00022898"/>
    </source>
</evidence>
<evidence type="ECO:0000259" key="10">
    <source>
        <dbReference type="Pfam" id="PF00155"/>
    </source>
</evidence>
<evidence type="ECO:0000256" key="5">
    <source>
        <dbReference type="ARBA" id="ARBA00022576"/>
    </source>
</evidence>
<reference evidence="11" key="1">
    <citation type="journal article" date="2021" name="Nat. Commun.">
        <title>Genetic determinants of endophytism in the Arabidopsis root mycobiome.</title>
        <authorList>
            <person name="Mesny F."/>
            <person name="Miyauchi S."/>
            <person name="Thiergart T."/>
            <person name="Pickel B."/>
            <person name="Atanasova L."/>
            <person name="Karlsson M."/>
            <person name="Huettel B."/>
            <person name="Barry K.W."/>
            <person name="Haridas S."/>
            <person name="Chen C."/>
            <person name="Bauer D."/>
            <person name="Andreopoulos W."/>
            <person name="Pangilinan J."/>
            <person name="LaButti K."/>
            <person name="Riley R."/>
            <person name="Lipzen A."/>
            <person name="Clum A."/>
            <person name="Drula E."/>
            <person name="Henrissat B."/>
            <person name="Kohler A."/>
            <person name="Grigoriev I.V."/>
            <person name="Martin F.M."/>
            <person name="Hacquard S."/>
        </authorList>
    </citation>
    <scope>NUCLEOTIDE SEQUENCE</scope>
    <source>
        <strain evidence="11">FSSC 5 MPI-SDFR-AT-0091</strain>
    </source>
</reference>
<evidence type="ECO:0000256" key="2">
    <source>
        <dbReference type="ARBA" id="ARBA00007441"/>
    </source>
</evidence>
<comment type="subunit">
    <text evidence="3">Homodimer.</text>
</comment>
<evidence type="ECO:0000313" key="12">
    <source>
        <dbReference type="Proteomes" id="UP000736672"/>
    </source>
</evidence>
<evidence type="ECO:0000256" key="3">
    <source>
        <dbReference type="ARBA" id="ARBA00011738"/>
    </source>
</evidence>
<dbReference type="InterPro" id="IPR015424">
    <property type="entry name" value="PyrdxlP-dep_Trfase"/>
</dbReference>
<evidence type="ECO:0000256" key="8">
    <source>
        <dbReference type="ARBA" id="ARBA00030923"/>
    </source>
</evidence>
<dbReference type="InterPro" id="IPR000796">
    <property type="entry name" value="Asp_trans"/>
</dbReference>
<dbReference type="EMBL" id="JAGTJS010000033">
    <property type="protein sequence ID" value="KAH7231458.1"/>
    <property type="molecule type" value="Genomic_DNA"/>
</dbReference>